<evidence type="ECO:0000313" key="3">
    <source>
        <dbReference type="Proteomes" id="UP000008366"/>
    </source>
</evidence>
<evidence type="ECO:0008006" key="4">
    <source>
        <dbReference type="Google" id="ProtNLM"/>
    </source>
</evidence>
<gene>
    <name evidence="2" type="ORF">KILIM_084_00160</name>
</gene>
<feature type="chain" id="PRO_5039595042" description="Adhesin domain-containing protein" evidence="1">
    <location>
        <begin position="18"/>
        <end position="244"/>
    </location>
</feature>
<feature type="signal peptide" evidence="1">
    <location>
        <begin position="1"/>
        <end position="17"/>
    </location>
</feature>
<accession>K6XGA6</accession>
<protein>
    <recommendedName>
        <fullName evidence="4">Adhesin domain-containing protein</fullName>
    </recommendedName>
</protein>
<sequence>MAAAALAFGGLFVAASAAIINTQHEAHITMVQGAAPAPIDVQGTSLEVVFPEWGLTIHSGPPGQIEPPCGDAVSELAGAVQVLRLTCADVMNPGGVLGDLTVPSNLPVKIIGGDTVTASGQFASLTLQSGAEVTLNDVSGDVLVETTGPVTGTIGAAKSVQVDTSGRVELGLKRPVPKVAISSSADGVLLTMPSPRPPELTYALDLDATGGRVVNSVPSTPGAAHSVAVTSTGGDIQIRTATTQ</sequence>
<name>K6XGA6_9MICO</name>
<dbReference type="Proteomes" id="UP000008366">
    <property type="component" value="Unassembled WGS sequence"/>
</dbReference>
<proteinExistence type="predicted"/>
<organism evidence="2 3">
    <name type="scientific">Kineosphaera limosa NBRC 100340</name>
    <dbReference type="NCBI Taxonomy" id="1184609"/>
    <lineage>
        <taxon>Bacteria</taxon>
        <taxon>Bacillati</taxon>
        <taxon>Actinomycetota</taxon>
        <taxon>Actinomycetes</taxon>
        <taxon>Micrococcales</taxon>
        <taxon>Dermatophilaceae</taxon>
        <taxon>Kineosphaera</taxon>
    </lineage>
</organism>
<keyword evidence="3" id="KW-1185">Reference proteome</keyword>
<evidence type="ECO:0000256" key="1">
    <source>
        <dbReference type="SAM" id="SignalP"/>
    </source>
</evidence>
<dbReference type="AlphaFoldDB" id="K6XGA6"/>
<keyword evidence="1" id="KW-0732">Signal</keyword>
<evidence type="ECO:0000313" key="2">
    <source>
        <dbReference type="EMBL" id="GAB97844.1"/>
    </source>
</evidence>
<comment type="caution">
    <text evidence="2">The sequence shown here is derived from an EMBL/GenBank/DDBJ whole genome shotgun (WGS) entry which is preliminary data.</text>
</comment>
<reference evidence="2 3" key="1">
    <citation type="submission" date="2012-08" db="EMBL/GenBank/DDBJ databases">
        <title>Whole genome shotgun sequence of Kineosphaera limosa NBRC 100340.</title>
        <authorList>
            <person name="Yoshida I."/>
            <person name="Isaki S."/>
            <person name="Hosoyama A."/>
            <person name="Tsuchikane K."/>
            <person name="Katsumata H."/>
            <person name="Ando Y."/>
            <person name="Ohji S."/>
            <person name="Hamada M."/>
            <person name="Tamura T."/>
            <person name="Yamazoe A."/>
            <person name="Yamazaki S."/>
            <person name="Fujita N."/>
        </authorList>
    </citation>
    <scope>NUCLEOTIDE SEQUENCE [LARGE SCALE GENOMIC DNA]</scope>
    <source>
        <strain evidence="2 3">NBRC 100340</strain>
    </source>
</reference>
<dbReference type="EMBL" id="BAHD01000084">
    <property type="protein sequence ID" value="GAB97844.1"/>
    <property type="molecule type" value="Genomic_DNA"/>
</dbReference>